<organism evidence="2">
    <name type="scientific">Barrientosiimonas endolithica</name>
    <dbReference type="NCBI Taxonomy" id="1535208"/>
    <lineage>
        <taxon>Bacteria</taxon>
        <taxon>Bacillati</taxon>
        <taxon>Actinomycetota</taxon>
        <taxon>Actinomycetes</taxon>
        <taxon>Micrococcales</taxon>
        <taxon>Dermacoccaceae</taxon>
        <taxon>Barrientosiimonas</taxon>
    </lineage>
</organism>
<dbReference type="InterPro" id="IPR032466">
    <property type="entry name" value="Metal_Hydrolase"/>
</dbReference>
<evidence type="ECO:0000313" key="2">
    <source>
        <dbReference type="EMBL" id="BDZ59753.1"/>
    </source>
</evidence>
<dbReference type="Gene3D" id="3.10.310.70">
    <property type="match status" value="1"/>
</dbReference>
<name>A0ABM8HFF8_9MICO</name>
<evidence type="ECO:0000259" key="1">
    <source>
        <dbReference type="Pfam" id="PF07969"/>
    </source>
</evidence>
<dbReference type="EMBL" id="AP027735">
    <property type="protein sequence ID" value="BDZ59753.1"/>
    <property type="molecule type" value="Genomic_DNA"/>
</dbReference>
<dbReference type="SUPFAM" id="SSF51556">
    <property type="entry name" value="Metallo-dependent hydrolases"/>
    <property type="match status" value="1"/>
</dbReference>
<accession>A0ABM8HFF8</accession>
<dbReference type="PANTHER" id="PTHR22642:SF2">
    <property type="entry name" value="PROTEIN LONG AFTER FAR-RED 3"/>
    <property type="match status" value="1"/>
</dbReference>
<dbReference type="Pfam" id="PF07969">
    <property type="entry name" value="Amidohydro_3"/>
    <property type="match status" value="1"/>
</dbReference>
<reference evidence="2" key="2">
    <citation type="submission" date="2023-02" db="EMBL/GenBank/DDBJ databases">
        <authorList>
            <person name="Sun Q."/>
            <person name="Mori K."/>
        </authorList>
    </citation>
    <scope>NUCLEOTIDE SEQUENCE</scope>
    <source>
        <strain evidence="2">NBRC 110608</strain>
    </source>
</reference>
<dbReference type="RefSeq" id="WP_289231638.1">
    <property type="nucleotide sequence ID" value="NZ_AP027735.1"/>
</dbReference>
<feature type="domain" description="Amidohydrolase 3" evidence="1">
    <location>
        <begin position="55"/>
        <end position="507"/>
    </location>
</feature>
<dbReference type="GO" id="GO:0016787">
    <property type="term" value="F:hydrolase activity"/>
    <property type="evidence" value="ECO:0007669"/>
    <property type="project" value="UniProtKB-KW"/>
</dbReference>
<dbReference type="Gene3D" id="3.20.20.140">
    <property type="entry name" value="Metal-dependent hydrolases"/>
    <property type="match status" value="1"/>
</dbReference>
<keyword evidence="2" id="KW-0378">Hydrolase</keyword>
<dbReference type="SUPFAM" id="SSF51338">
    <property type="entry name" value="Composite domain of metallo-dependent hydrolases"/>
    <property type="match status" value="1"/>
</dbReference>
<sequence>MSEWEGALVGSALLRDVRLVPLTQAAPAGPVDVRVRRGRVVQVGPGLAPEGEETHDGGGRWLMPGLWDQHVHLGQAALTRTRIDVSAAQSAPEAAAIVARALPAGEHAEPWRVIQGFGQRPALWPQQPTAAALDEVVGDTPVVLVSGDAHHGWLSTAAFHVLGIPPREGILEEEEWWPVFARLSSLPGAEQLLDAGYRATFADCAALGLVGITDLEMGEGWSEWPGRVADGLDTMRLRPGVYRQDLAGVLEAGVRTGDPLGDSGLVTMGPLKVISDGSLNTRTAFCCEPFADSGDLAEPFGVQNVTPEELRWLLDQATDAGLEAAIHAIGDHALADALDAFEQSGARGSVEHAQLVRLGDVPRMAALGVRASVQPVHLWDDRDVIDHCWPDRAQRCFPLATMRDAGVELALGSDAPVAPLDPWLAVAAAVHRSADEREPWQPQEALTLRDALAASTDGQGTVAPGSRADLLLLDVNPLDLQGDSRDQADAVRRLRPLLTMVAGRVVHTR</sequence>
<protein>
    <submittedName>
        <fullName evidence="2">Hydrolase</fullName>
    </submittedName>
</protein>
<dbReference type="Gene3D" id="2.30.40.10">
    <property type="entry name" value="Urease, subunit C, domain 1"/>
    <property type="match status" value="1"/>
</dbReference>
<dbReference type="InterPro" id="IPR013108">
    <property type="entry name" value="Amidohydro_3"/>
</dbReference>
<gene>
    <name evidence="2" type="ORF">GCM10025872_34100</name>
</gene>
<proteinExistence type="predicted"/>
<reference evidence="2" key="1">
    <citation type="journal article" date="2014" name="Int. J. Syst. Evol. Microbiol.">
        <title>Complete genome of a new Firmicutes species belonging to the dominant human colonic microbiota ('Ruminococcus bicirculans') reveals two chromosomes and a selective capacity to utilize plant glucans.</title>
        <authorList>
            <consortium name="NISC Comparative Sequencing Program"/>
            <person name="Wegmann U."/>
            <person name="Louis P."/>
            <person name="Goesmann A."/>
            <person name="Henrissat B."/>
            <person name="Duncan S.H."/>
            <person name="Flint H.J."/>
        </authorList>
    </citation>
    <scope>NUCLEOTIDE SEQUENCE</scope>
    <source>
        <strain evidence="2">NBRC 110608</strain>
    </source>
</reference>
<dbReference type="InterPro" id="IPR011059">
    <property type="entry name" value="Metal-dep_hydrolase_composite"/>
</dbReference>
<dbReference type="PANTHER" id="PTHR22642">
    <property type="entry name" value="IMIDAZOLONEPROPIONASE"/>
    <property type="match status" value="1"/>
</dbReference>